<accession>A0ABW3C692</accession>
<organism evidence="3 4">
    <name type="scientific">Sphingosinicella xenopeptidilytica</name>
    <dbReference type="NCBI Taxonomy" id="364098"/>
    <lineage>
        <taxon>Bacteria</taxon>
        <taxon>Pseudomonadati</taxon>
        <taxon>Pseudomonadota</taxon>
        <taxon>Alphaproteobacteria</taxon>
        <taxon>Sphingomonadales</taxon>
        <taxon>Sphingosinicellaceae</taxon>
        <taxon>Sphingosinicella</taxon>
    </lineage>
</organism>
<evidence type="ECO:0000313" key="4">
    <source>
        <dbReference type="Proteomes" id="UP001597124"/>
    </source>
</evidence>
<dbReference type="EMBL" id="JBHTIK010000007">
    <property type="protein sequence ID" value="MFD0849151.1"/>
    <property type="molecule type" value="Genomic_DNA"/>
</dbReference>
<dbReference type="GO" id="GO:0016787">
    <property type="term" value="F:hydrolase activity"/>
    <property type="evidence" value="ECO:0007669"/>
    <property type="project" value="UniProtKB-KW"/>
</dbReference>
<dbReference type="Pfam" id="PF03061">
    <property type="entry name" value="4HBT"/>
    <property type="match status" value="1"/>
</dbReference>
<comment type="caution">
    <text evidence="3">The sequence shown here is derived from an EMBL/GenBank/DDBJ whole genome shotgun (WGS) entry which is preliminary data.</text>
</comment>
<feature type="domain" description="Thioesterase" evidence="2">
    <location>
        <begin position="55"/>
        <end position="127"/>
    </location>
</feature>
<proteinExistence type="predicted"/>
<evidence type="ECO:0000256" key="1">
    <source>
        <dbReference type="ARBA" id="ARBA00022801"/>
    </source>
</evidence>
<protein>
    <submittedName>
        <fullName evidence="3">PaaI family thioesterase</fullName>
        <ecNumber evidence="3">3.1.2.-</ecNumber>
    </submittedName>
</protein>
<dbReference type="InterPro" id="IPR003736">
    <property type="entry name" value="PAAI_dom"/>
</dbReference>
<name>A0ABW3C692_SPHXN</name>
<gene>
    <name evidence="3" type="ORF">ACFQ00_12510</name>
</gene>
<dbReference type="NCBIfam" id="TIGR00369">
    <property type="entry name" value="unchar_dom_1"/>
    <property type="match status" value="1"/>
</dbReference>
<dbReference type="Proteomes" id="UP001597124">
    <property type="component" value="Unassembled WGS sequence"/>
</dbReference>
<dbReference type="InterPro" id="IPR006683">
    <property type="entry name" value="Thioestr_dom"/>
</dbReference>
<dbReference type="EC" id="3.1.2.-" evidence="3"/>
<keyword evidence="4" id="KW-1185">Reference proteome</keyword>
<dbReference type="SUPFAM" id="SSF54637">
    <property type="entry name" value="Thioesterase/thiol ester dehydrase-isomerase"/>
    <property type="match status" value="1"/>
</dbReference>
<reference evidence="4" key="1">
    <citation type="journal article" date="2019" name="Int. J. Syst. Evol. Microbiol.">
        <title>The Global Catalogue of Microorganisms (GCM) 10K type strain sequencing project: providing services to taxonomists for standard genome sequencing and annotation.</title>
        <authorList>
            <consortium name="The Broad Institute Genomics Platform"/>
            <consortium name="The Broad Institute Genome Sequencing Center for Infectious Disease"/>
            <person name="Wu L."/>
            <person name="Ma J."/>
        </authorList>
    </citation>
    <scope>NUCLEOTIDE SEQUENCE [LARGE SCALE GENOMIC DNA]</scope>
    <source>
        <strain evidence="4">CCUG 52537</strain>
    </source>
</reference>
<keyword evidence="1 3" id="KW-0378">Hydrolase</keyword>
<dbReference type="InterPro" id="IPR029069">
    <property type="entry name" value="HotDog_dom_sf"/>
</dbReference>
<dbReference type="Gene3D" id="3.10.129.10">
    <property type="entry name" value="Hotdog Thioesterase"/>
    <property type="match status" value="1"/>
</dbReference>
<dbReference type="CDD" id="cd03443">
    <property type="entry name" value="PaaI_thioesterase"/>
    <property type="match status" value="1"/>
</dbReference>
<dbReference type="RefSeq" id="WP_381491250.1">
    <property type="nucleotide sequence ID" value="NZ_JBHTIK010000007.1"/>
</dbReference>
<sequence>MTPILKPVVDGFLRFLPHVKALGIGFHGIGDNWAELALPYAEHLVAYPGDDGTPGIIASGAIFSLMDTVGGMSVIAQSKRLVPQATLDLRIDYLRPAEPGKTVIGRAEVTKLTRAVAFVKGIAHDGDADDPLALMTASYMFTAGAKA</sequence>
<evidence type="ECO:0000313" key="3">
    <source>
        <dbReference type="EMBL" id="MFD0849151.1"/>
    </source>
</evidence>
<evidence type="ECO:0000259" key="2">
    <source>
        <dbReference type="Pfam" id="PF03061"/>
    </source>
</evidence>